<dbReference type="Gene3D" id="3.40.50.970">
    <property type="match status" value="2"/>
</dbReference>
<accession>G2I613</accession>
<evidence type="ECO:0000256" key="9">
    <source>
        <dbReference type="PIRSR" id="PIRSR036565-2"/>
    </source>
</evidence>
<dbReference type="FunFam" id="3.40.50.970:FF:000024">
    <property type="entry name" value="Pyruvate decarboxylase isozyme"/>
    <property type="match status" value="1"/>
</dbReference>
<dbReference type="EMBL" id="AP012159">
    <property type="protein sequence ID" value="BAK83560.1"/>
    <property type="molecule type" value="Genomic_DNA"/>
</dbReference>
<dbReference type="InterPro" id="IPR047214">
    <property type="entry name" value="TPP_PDC_IPDC"/>
</dbReference>
<dbReference type="eggNOG" id="COG3961">
    <property type="taxonomic scope" value="Bacteria"/>
</dbReference>
<proteinExistence type="inferred from homology"/>
<dbReference type="PROSITE" id="PS00187">
    <property type="entry name" value="TPP_ENZYMES"/>
    <property type="match status" value="1"/>
</dbReference>
<dbReference type="STRING" id="634177.GLX_11480"/>
<dbReference type="InterPro" id="IPR011766">
    <property type="entry name" value="TPP_enzyme_TPP-bd"/>
</dbReference>
<evidence type="ECO:0000256" key="8">
    <source>
        <dbReference type="ARBA" id="ARBA00023239"/>
    </source>
</evidence>
<evidence type="ECO:0000256" key="6">
    <source>
        <dbReference type="ARBA" id="ARBA00022842"/>
    </source>
</evidence>
<dbReference type="InterPro" id="IPR012001">
    <property type="entry name" value="Thiamin_PyroP_enz_TPP-bd_dom"/>
</dbReference>
<feature type="domain" description="Thiamine pyrophosphate enzyme central" evidence="11">
    <location>
        <begin position="197"/>
        <end position="292"/>
    </location>
</feature>
<dbReference type="GO" id="GO:0030976">
    <property type="term" value="F:thiamine pyrophosphate binding"/>
    <property type="evidence" value="ECO:0007669"/>
    <property type="project" value="InterPro"/>
</dbReference>
<evidence type="ECO:0000256" key="2">
    <source>
        <dbReference type="ARBA" id="ARBA00001964"/>
    </source>
</evidence>
<evidence type="ECO:0000259" key="13">
    <source>
        <dbReference type="Pfam" id="PF02776"/>
    </source>
</evidence>
<dbReference type="Pfam" id="PF02776">
    <property type="entry name" value="TPP_enzyme_N"/>
    <property type="match status" value="1"/>
</dbReference>
<evidence type="ECO:0000256" key="3">
    <source>
        <dbReference type="ARBA" id="ARBA00007812"/>
    </source>
</evidence>
<keyword evidence="7 10" id="KW-0786">Thiamine pyrophosphate</keyword>
<keyword evidence="8" id="KW-0456">Lyase</keyword>
<dbReference type="GO" id="GO:0000287">
    <property type="term" value="F:magnesium ion binding"/>
    <property type="evidence" value="ECO:0007669"/>
    <property type="project" value="InterPro"/>
</dbReference>
<keyword evidence="4 9" id="KW-0479">Metal-binding</keyword>
<dbReference type="InterPro" id="IPR029061">
    <property type="entry name" value="THDP-binding"/>
</dbReference>
<dbReference type="InterPro" id="IPR000399">
    <property type="entry name" value="TPP-bd_CS"/>
</dbReference>
<comment type="cofactor">
    <cofactor evidence="2">
        <name>thiamine diphosphate</name>
        <dbReference type="ChEBI" id="CHEBI:58937"/>
    </cofactor>
</comment>
<dbReference type="Pfam" id="PF02775">
    <property type="entry name" value="TPP_enzyme_C"/>
    <property type="match status" value="1"/>
</dbReference>
<dbReference type="SUPFAM" id="SSF52467">
    <property type="entry name" value="DHS-like NAD/FAD-binding domain"/>
    <property type="match status" value="1"/>
</dbReference>
<dbReference type="GO" id="GO:0000949">
    <property type="term" value="P:aromatic amino acid family catabolic process to alcohol via Ehrlich pathway"/>
    <property type="evidence" value="ECO:0007669"/>
    <property type="project" value="TreeGrafter"/>
</dbReference>
<dbReference type="RefSeq" id="WP_014105108.1">
    <property type="nucleotide sequence ID" value="NC_016027.1"/>
</dbReference>
<keyword evidence="6 9" id="KW-0460">Magnesium</keyword>
<evidence type="ECO:0000256" key="7">
    <source>
        <dbReference type="ARBA" id="ARBA00023052"/>
    </source>
</evidence>
<dbReference type="CDD" id="cd02005">
    <property type="entry name" value="TPP_PDC_IPDC"/>
    <property type="match status" value="1"/>
</dbReference>
<name>G2I613_KOMMN</name>
<evidence type="ECO:0000256" key="10">
    <source>
        <dbReference type="RuleBase" id="RU362132"/>
    </source>
</evidence>
<comment type="cofactor">
    <cofactor evidence="9">
        <name>Mg(2+)</name>
        <dbReference type="ChEBI" id="CHEBI:18420"/>
    </cofactor>
    <text evidence="9">Binds 1 Mg(2+) per subunit.</text>
</comment>
<dbReference type="Gene3D" id="3.40.50.1220">
    <property type="entry name" value="TPP-binding domain"/>
    <property type="match status" value="1"/>
</dbReference>
<dbReference type="Pfam" id="PF00205">
    <property type="entry name" value="TPP_enzyme_M"/>
    <property type="match status" value="1"/>
</dbReference>
<dbReference type="SUPFAM" id="SSF52518">
    <property type="entry name" value="Thiamin diphosphate-binding fold (THDP-binding)"/>
    <property type="match status" value="2"/>
</dbReference>
<evidence type="ECO:0000259" key="12">
    <source>
        <dbReference type="Pfam" id="PF02775"/>
    </source>
</evidence>
<gene>
    <name evidence="14" type="ordered locus">GLX_11480</name>
</gene>
<feature type="binding site" evidence="9">
    <location>
        <position position="432"/>
    </location>
    <ligand>
        <name>Mg(2+)</name>
        <dbReference type="ChEBI" id="CHEBI:18420"/>
    </ligand>
</feature>
<dbReference type="HOGENOM" id="CLU_013748_0_2_5"/>
<evidence type="ECO:0000256" key="1">
    <source>
        <dbReference type="ARBA" id="ARBA00001920"/>
    </source>
</evidence>
<dbReference type="PANTHER" id="PTHR43452">
    <property type="entry name" value="PYRUVATE DECARBOXYLASE"/>
    <property type="match status" value="1"/>
</dbReference>
<feature type="binding site" evidence="9">
    <location>
        <position position="461"/>
    </location>
    <ligand>
        <name>Mg(2+)</name>
        <dbReference type="ChEBI" id="CHEBI:18420"/>
    </ligand>
</feature>
<evidence type="ECO:0000313" key="14">
    <source>
        <dbReference type="EMBL" id="BAK83560.1"/>
    </source>
</evidence>
<evidence type="ECO:0000256" key="4">
    <source>
        <dbReference type="ARBA" id="ARBA00022723"/>
    </source>
</evidence>
<dbReference type="KEGG" id="gxy:GLX_11480"/>
<dbReference type="PATRIC" id="fig|634177.7.peg.1319"/>
<dbReference type="InterPro" id="IPR029035">
    <property type="entry name" value="DHS-like_NAD/FAD-binding_dom"/>
</dbReference>
<keyword evidence="14" id="KW-0670">Pyruvate</keyword>
<evidence type="ECO:0000259" key="11">
    <source>
        <dbReference type="Pfam" id="PF00205"/>
    </source>
</evidence>
<dbReference type="PIRSF" id="PIRSF036565">
    <property type="entry name" value="Pyruvt_ip_decrb"/>
    <property type="match status" value="1"/>
</dbReference>
<dbReference type="GO" id="GO:0004737">
    <property type="term" value="F:pyruvate decarboxylase activity"/>
    <property type="evidence" value="ECO:0007669"/>
    <property type="project" value="TreeGrafter"/>
</dbReference>
<comment type="similarity">
    <text evidence="3 10">Belongs to the TPP enzyme family.</text>
</comment>
<dbReference type="PANTHER" id="PTHR43452:SF30">
    <property type="entry name" value="PYRUVATE DECARBOXYLASE ISOZYME 1-RELATED"/>
    <property type="match status" value="1"/>
</dbReference>
<keyword evidence="5" id="KW-0210">Decarboxylase</keyword>
<protein>
    <submittedName>
        <fullName evidence="14">Pyruvate decarboxylase</fullName>
    </submittedName>
</protein>
<sequence length="558" mass="59207">MRGSIGSMLLDRLRLSGVSRIYGVPGDYNLEFLALIERTPGITFIGTCNELNAAYAADGDARLTGIGAVLVTYGVGDLSALSAVAGACAEGVPLVVISGMPPWHAIESRALVHHTLADGNYDNVMACYQQFTVATARLHPASAVAETDRVLHAVQAFRRPVYIQFPSDICYVDVEVGSSPVAAGLSDPALVDRAASCIAQRIRQARQAVVLVDAMVRQYGLAERVQQLCMQYGIPYAVLSSARTIMPEEGQEWLGAYGGAASAPHVADYVHGADCVIGLGVRFVDSTSGYFSQQIGVGALVDIQPFSLTCDGENFQGITAASLLDAVLHKLAAQPHKRADLPPPAVKTAPPPAPQAWEQAVFWPKAEAFLQPGDVVVADNGSSMTAMLHARLPARCSLLVQPIWAAIGYSLPASLGACLATPHRRHVLFIGDGSFQMTAQELSTLLRHRCNITIFLINNGGYTIERMILGPKAAYNDIANWDYASLPMALGPDAAPLSLRAGSVAELDAALAQAARHEGVVFVEVGFTPMDAPPAMAAMGAAVRRYDYGIETPDLKDA</sequence>
<feature type="domain" description="Thiamine pyrophosphate enzyme TPP-binding" evidence="12">
    <location>
        <begin position="384"/>
        <end position="525"/>
    </location>
</feature>
<dbReference type="InterPro" id="IPR047213">
    <property type="entry name" value="TPP_PYR_PDC_IPDC-like"/>
</dbReference>
<dbReference type="Proteomes" id="UP000009044">
    <property type="component" value="Chromosome"/>
</dbReference>
<feature type="binding site" evidence="9">
    <location>
        <position position="459"/>
    </location>
    <ligand>
        <name>Mg(2+)</name>
        <dbReference type="ChEBI" id="CHEBI:18420"/>
    </ligand>
</feature>
<dbReference type="CDD" id="cd07038">
    <property type="entry name" value="TPP_PYR_PDC_IPDC_like"/>
    <property type="match status" value="1"/>
</dbReference>
<dbReference type="AlphaFoldDB" id="G2I613"/>
<dbReference type="InterPro" id="IPR012110">
    <property type="entry name" value="PDC/IPDC-like"/>
</dbReference>
<dbReference type="GO" id="GO:0005829">
    <property type="term" value="C:cytosol"/>
    <property type="evidence" value="ECO:0007669"/>
    <property type="project" value="TreeGrafter"/>
</dbReference>
<evidence type="ECO:0000256" key="5">
    <source>
        <dbReference type="ARBA" id="ARBA00022793"/>
    </source>
</evidence>
<dbReference type="InterPro" id="IPR012000">
    <property type="entry name" value="Thiamin_PyroP_enz_cen_dom"/>
</dbReference>
<feature type="domain" description="Thiamine pyrophosphate enzyme N-terminal TPP-binding" evidence="13">
    <location>
        <begin position="6"/>
        <end position="107"/>
    </location>
</feature>
<reference evidence="15" key="1">
    <citation type="journal article" date="2011" name="J. Bacteriol.">
        <title>Complete genome sequence of NBRC 3288, a unique cellulose-nonproducing strain of Gluconacetobacter xylinus isolated from vinegar.</title>
        <authorList>
            <person name="Ogino H."/>
            <person name="Azuma Y."/>
            <person name="Hosoyama A."/>
            <person name="Nakazawa H."/>
            <person name="Matsutani M."/>
            <person name="Hasegawa A."/>
            <person name="Otsuyama K."/>
            <person name="Matsushita K."/>
            <person name="Fujita N."/>
            <person name="Shirai M."/>
        </authorList>
    </citation>
    <scope>NUCLEOTIDE SEQUENCE [LARGE SCALE GENOMIC DNA]</scope>
    <source>
        <strain evidence="15">NBRC 3288 / BCRC 11682 / LMG 1693</strain>
    </source>
</reference>
<evidence type="ECO:0000313" key="15">
    <source>
        <dbReference type="Proteomes" id="UP000009044"/>
    </source>
</evidence>
<organism evidence="14 15">
    <name type="scientific">Komagataeibacter medellinensis (strain NBRC 3288 / BCRC 11682 / LMG 1693 / Kondo 51)</name>
    <name type="common">Gluconacetobacter medellinensis</name>
    <dbReference type="NCBI Taxonomy" id="634177"/>
    <lineage>
        <taxon>Bacteria</taxon>
        <taxon>Pseudomonadati</taxon>
        <taxon>Pseudomonadota</taxon>
        <taxon>Alphaproteobacteria</taxon>
        <taxon>Acetobacterales</taxon>
        <taxon>Acetobacteraceae</taxon>
        <taxon>Komagataeibacter</taxon>
    </lineage>
</organism>
<comment type="cofactor">
    <cofactor evidence="1">
        <name>a metal cation</name>
        <dbReference type="ChEBI" id="CHEBI:25213"/>
    </cofactor>
</comment>